<organism evidence="5 6">
    <name type="scientific">Kibdelosporangium banguiense</name>
    <dbReference type="NCBI Taxonomy" id="1365924"/>
    <lineage>
        <taxon>Bacteria</taxon>
        <taxon>Bacillati</taxon>
        <taxon>Actinomycetota</taxon>
        <taxon>Actinomycetes</taxon>
        <taxon>Pseudonocardiales</taxon>
        <taxon>Pseudonocardiaceae</taxon>
        <taxon>Kibdelosporangium</taxon>
    </lineage>
</organism>
<dbReference type="InterPro" id="IPR013785">
    <property type="entry name" value="Aldolase_TIM"/>
</dbReference>
<dbReference type="EMBL" id="JAGINW010000001">
    <property type="protein sequence ID" value="MBP2328736.1"/>
    <property type="molecule type" value="Genomic_DNA"/>
</dbReference>
<comment type="caution">
    <text evidence="5">The sequence shown here is derived from an EMBL/GenBank/DDBJ whole genome shotgun (WGS) entry which is preliminary data.</text>
</comment>
<evidence type="ECO:0000256" key="1">
    <source>
        <dbReference type="ARBA" id="ARBA00001947"/>
    </source>
</evidence>
<dbReference type="PANTHER" id="PTHR37418">
    <property type="entry name" value="3-KETO-5-AMINOHEXANOATE CLEAVAGE ENZYME-RELATED"/>
    <property type="match status" value="1"/>
</dbReference>
<dbReference type="PANTHER" id="PTHR37418:SF2">
    <property type="entry name" value="3-KETO-5-AMINOHEXANOATE CLEAVAGE ENZYME"/>
    <property type="match status" value="1"/>
</dbReference>
<dbReference type="Pfam" id="PF05853">
    <property type="entry name" value="BKACE"/>
    <property type="match status" value="1"/>
</dbReference>
<keyword evidence="6" id="KW-1185">Reference proteome</keyword>
<evidence type="ECO:0000313" key="6">
    <source>
        <dbReference type="Proteomes" id="UP001519332"/>
    </source>
</evidence>
<name>A0ABS4TXS1_9PSEU</name>
<sequence>MHFLDDSLFPENQEKLVITAAPYGPEWEPADFPEDLPLTMDDHVRQAVDCYNAGATVLHIHVRELDGKGSKRLSRFNELLDRLRAAVPEMILQVGGSISFAPEHEGADARWLGDEARHMLAALDPAPDQVTIAINTCQMNIMELMTADDIAGTSFTRPAVAEAYREMFVPAGPAWVEEHLRRLQAAGIQPHFQLAGIPQLETVERLIRRGVYTGPLMLTWVGIGGGFDGPSPYNMMEFIRRVPDGAVLTLETLMRSVLPVNTMAIAMGLHARCGNEDTLWGKEGQKMTSVQQVEQLARIAGELGREVATGKEAFDIYKIGERYADADETLAKIGFAPNRQPGQVGFTHHS</sequence>
<proteinExistence type="predicted"/>
<dbReference type="Gene3D" id="3.20.20.70">
    <property type="entry name" value="Aldolase class I"/>
    <property type="match status" value="1"/>
</dbReference>
<dbReference type="Proteomes" id="UP001519332">
    <property type="component" value="Unassembled WGS sequence"/>
</dbReference>
<reference evidence="5 6" key="1">
    <citation type="submission" date="2021-03" db="EMBL/GenBank/DDBJ databases">
        <title>Sequencing the genomes of 1000 actinobacteria strains.</title>
        <authorList>
            <person name="Klenk H.-P."/>
        </authorList>
    </citation>
    <scope>NUCLEOTIDE SEQUENCE [LARGE SCALE GENOMIC DNA]</scope>
    <source>
        <strain evidence="5 6">DSM 46670</strain>
    </source>
</reference>
<keyword evidence="2" id="KW-0808">Transferase</keyword>
<evidence type="ECO:0000256" key="4">
    <source>
        <dbReference type="ARBA" id="ARBA00022833"/>
    </source>
</evidence>
<protein>
    <submittedName>
        <fullName evidence="5">Uncharacterized protein (DUF849 family)</fullName>
    </submittedName>
</protein>
<evidence type="ECO:0000313" key="5">
    <source>
        <dbReference type="EMBL" id="MBP2328736.1"/>
    </source>
</evidence>
<dbReference type="RefSeq" id="WP_209645667.1">
    <property type="nucleotide sequence ID" value="NZ_JAGINW010000001.1"/>
</dbReference>
<comment type="cofactor">
    <cofactor evidence="1">
        <name>Zn(2+)</name>
        <dbReference type="ChEBI" id="CHEBI:29105"/>
    </cofactor>
</comment>
<dbReference type="InterPro" id="IPR008567">
    <property type="entry name" value="BKACE"/>
</dbReference>
<evidence type="ECO:0000256" key="2">
    <source>
        <dbReference type="ARBA" id="ARBA00022679"/>
    </source>
</evidence>
<accession>A0ABS4TXS1</accession>
<keyword evidence="4" id="KW-0862">Zinc</keyword>
<gene>
    <name evidence="5" type="ORF">JOF56_009121</name>
</gene>
<evidence type="ECO:0000256" key="3">
    <source>
        <dbReference type="ARBA" id="ARBA00022723"/>
    </source>
</evidence>
<keyword evidence="3" id="KW-0479">Metal-binding</keyword>